<gene>
    <name evidence="4" type="ORF">ACFOW6_17470</name>
</gene>
<dbReference type="InterPro" id="IPR002347">
    <property type="entry name" value="SDR_fam"/>
</dbReference>
<dbReference type="InterPro" id="IPR057326">
    <property type="entry name" value="KR_dom"/>
</dbReference>
<sequence length="255" mass="26842">MEFDELRGKRILITGASTGIGAAVAHRMGAFGARVGVHYNASQEAAQAVAEEIRTSGGEAQLFAADVRDPEAVNRLAEDFIAAWDGIDILVNNAGDMGGRAPMEDIDDARYDHVMDLNARSVFAAVRAFLPQFHSQGHGNIINTSSIAARNGGGPGVGLYAAGKGFVSTLTRTLAKELAPEGIRVNAVAPGTIDTPFHERHSSQEQLETVRRTIPLGRLGTPGDCVGAYLFLATDALSGYVTGQVLEVNGGQLMP</sequence>
<dbReference type="NCBIfam" id="NF005559">
    <property type="entry name" value="PRK07231.1"/>
    <property type="match status" value="1"/>
</dbReference>
<dbReference type="PRINTS" id="PR00080">
    <property type="entry name" value="SDRFAMILY"/>
</dbReference>
<proteinExistence type="inferred from homology"/>
<organism evidence="4 5">
    <name type="scientific">Fodinicurvata halophila</name>
    <dbReference type="NCBI Taxonomy" id="1419723"/>
    <lineage>
        <taxon>Bacteria</taxon>
        <taxon>Pseudomonadati</taxon>
        <taxon>Pseudomonadota</taxon>
        <taxon>Alphaproteobacteria</taxon>
        <taxon>Rhodospirillales</taxon>
        <taxon>Rhodovibrionaceae</taxon>
        <taxon>Fodinicurvata</taxon>
    </lineage>
</organism>
<feature type="domain" description="Ketoreductase" evidence="3">
    <location>
        <begin position="9"/>
        <end position="225"/>
    </location>
</feature>
<evidence type="ECO:0000259" key="3">
    <source>
        <dbReference type="SMART" id="SM00822"/>
    </source>
</evidence>
<name>A0ABV8UPZ2_9PROT</name>
<comment type="caution">
    <text evidence="4">The sequence shown here is derived from an EMBL/GenBank/DDBJ whole genome shotgun (WGS) entry which is preliminary data.</text>
</comment>
<comment type="similarity">
    <text evidence="1">Belongs to the short-chain dehydrogenases/reductases (SDR) family.</text>
</comment>
<protein>
    <submittedName>
        <fullName evidence="4">SDR family NAD(P)-dependent oxidoreductase</fullName>
        <ecNumber evidence="4">1.1.1.-</ecNumber>
    </submittedName>
</protein>
<dbReference type="PANTHER" id="PTHR43639">
    <property type="entry name" value="OXIDOREDUCTASE, SHORT-CHAIN DEHYDROGENASE/REDUCTASE FAMILY (AFU_ORTHOLOGUE AFUA_5G02870)"/>
    <property type="match status" value="1"/>
</dbReference>
<dbReference type="InterPro" id="IPR036291">
    <property type="entry name" value="NAD(P)-bd_dom_sf"/>
</dbReference>
<dbReference type="GO" id="GO:0016491">
    <property type="term" value="F:oxidoreductase activity"/>
    <property type="evidence" value="ECO:0007669"/>
    <property type="project" value="UniProtKB-KW"/>
</dbReference>
<reference evidence="5" key="1">
    <citation type="journal article" date="2019" name="Int. J. Syst. Evol. Microbiol.">
        <title>The Global Catalogue of Microorganisms (GCM) 10K type strain sequencing project: providing services to taxonomists for standard genome sequencing and annotation.</title>
        <authorList>
            <consortium name="The Broad Institute Genomics Platform"/>
            <consortium name="The Broad Institute Genome Sequencing Center for Infectious Disease"/>
            <person name="Wu L."/>
            <person name="Ma J."/>
        </authorList>
    </citation>
    <scope>NUCLEOTIDE SEQUENCE [LARGE SCALE GENOMIC DNA]</scope>
    <source>
        <strain evidence="5">CECT 8472</strain>
    </source>
</reference>
<dbReference type="EC" id="1.1.1.-" evidence="4"/>
<evidence type="ECO:0000313" key="5">
    <source>
        <dbReference type="Proteomes" id="UP001595799"/>
    </source>
</evidence>
<dbReference type="InterPro" id="IPR020904">
    <property type="entry name" value="Sc_DH/Rdtase_CS"/>
</dbReference>
<dbReference type="PANTHER" id="PTHR43639:SF1">
    <property type="entry name" value="SHORT-CHAIN DEHYDROGENASE_REDUCTASE FAMILY PROTEIN"/>
    <property type="match status" value="1"/>
</dbReference>
<dbReference type="EMBL" id="JBHSCW010000011">
    <property type="protein sequence ID" value="MFC4353342.1"/>
    <property type="molecule type" value="Genomic_DNA"/>
</dbReference>
<dbReference type="PRINTS" id="PR00081">
    <property type="entry name" value="GDHRDH"/>
</dbReference>
<dbReference type="SMART" id="SM00822">
    <property type="entry name" value="PKS_KR"/>
    <property type="match status" value="1"/>
</dbReference>
<dbReference type="Proteomes" id="UP001595799">
    <property type="component" value="Unassembled WGS sequence"/>
</dbReference>
<dbReference type="Gene3D" id="3.40.50.720">
    <property type="entry name" value="NAD(P)-binding Rossmann-like Domain"/>
    <property type="match status" value="1"/>
</dbReference>
<evidence type="ECO:0000256" key="1">
    <source>
        <dbReference type="ARBA" id="ARBA00006484"/>
    </source>
</evidence>
<keyword evidence="5" id="KW-1185">Reference proteome</keyword>
<dbReference type="CDD" id="cd05233">
    <property type="entry name" value="SDR_c"/>
    <property type="match status" value="1"/>
</dbReference>
<dbReference type="SUPFAM" id="SSF51735">
    <property type="entry name" value="NAD(P)-binding Rossmann-fold domains"/>
    <property type="match status" value="1"/>
</dbReference>
<evidence type="ECO:0000256" key="2">
    <source>
        <dbReference type="ARBA" id="ARBA00023002"/>
    </source>
</evidence>
<dbReference type="RefSeq" id="WP_382423716.1">
    <property type="nucleotide sequence ID" value="NZ_JBHSCW010000011.1"/>
</dbReference>
<dbReference type="PROSITE" id="PS00061">
    <property type="entry name" value="ADH_SHORT"/>
    <property type="match status" value="1"/>
</dbReference>
<dbReference type="Pfam" id="PF13561">
    <property type="entry name" value="adh_short_C2"/>
    <property type="match status" value="1"/>
</dbReference>
<accession>A0ABV8UPZ2</accession>
<evidence type="ECO:0000313" key="4">
    <source>
        <dbReference type="EMBL" id="MFC4353342.1"/>
    </source>
</evidence>
<keyword evidence="2 4" id="KW-0560">Oxidoreductase</keyword>